<dbReference type="RefSeq" id="WP_041114573.1">
    <property type="nucleotide sequence ID" value="NZ_JARTHD010000005.1"/>
</dbReference>
<dbReference type="CDD" id="cd00093">
    <property type="entry name" value="HTH_XRE"/>
    <property type="match status" value="1"/>
</dbReference>
<name>A0ABR5AP29_BACBA</name>
<dbReference type="InterPro" id="IPR001387">
    <property type="entry name" value="Cro/C1-type_HTH"/>
</dbReference>
<protein>
    <submittedName>
        <fullName evidence="3">Transcriptional regulator</fullName>
    </submittedName>
</protein>
<reference evidence="3 4" key="1">
    <citation type="submission" date="2015-01" db="EMBL/GenBank/DDBJ databases">
        <title>Genome Assembly of Bacillus badius MTCC 1458.</title>
        <authorList>
            <person name="Verma A."/>
            <person name="Khatri I."/>
            <person name="Mual P."/>
            <person name="Subramanian S."/>
            <person name="Krishnamurthi S."/>
        </authorList>
    </citation>
    <scope>NUCLEOTIDE SEQUENCE [LARGE SCALE GENOMIC DNA]</scope>
    <source>
        <strain evidence="3 4">MTCC 1458</strain>
    </source>
</reference>
<comment type="caution">
    <text evidence="3">The sequence shown here is derived from an EMBL/GenBank/DDBJ whole genome shotgun (WGS) entry which is preliminary data.</text>
</comment>
<dbReference type="Gene3D" id="1.10.260.40">
    <property type="entry name" value="lambda repressor-like DNA-binding domains"/>
    <property type="match status" value="1"/>
</dbReference>
<evidence type="ECO:0000313" key="3">
    <source>
        <dbReference type="EMBL" id="KIL73731.1"/>
    </source>
</evidence>
<proteinExistence type="predicted"/>
<dbReference type="PANTHER" id="PTHR46558">
    <property type="entry name" value="TRACRIPTIONAL REGULATORY PROTEIN-RELATED-RELATED"/>
    <property type="match status" value="1"/>
</dbReference>
<keyword evidence="4" id="KW-1185">Reference proteome</keyword>
<dbReference type="PROSITE" id="PS50943">
    <property type="entry name" value="HTH_CROC1"/>
    <property type="match status" value="1"/>
</dbReference>
<keyword evidence="1" id="KW-0238">DNA-binding</keyword>
<accession>A0ABR5AP29</accession>
<gene>
    <name evidence="3" type="ORF">SD77_3008</name>
</gene>
<dbReference type="SUPFAM" id="SSF47413">
    <property type="entry name" value="lambda repressor-like DNA-binding domains"/>
    <property type="match status" value="1"/>
</dbReference>
<dbReference type="Proteomes" id="UP000031982">
    <property type="component" value="Unassembled WGS sequence"/>
</dbReference>
<dbReference type="PANTHER" id="PTHR46558:SF14">
    <property type="entry name" value="HTH-TYPE TRANSCRIPTIONAL REGULATOR ANSR"/>
    <property type="match status" value="1"/>
</dbReference>
<dbReference type="EMBL" id="JXLP01000028">
    <property type="protein sequence ID" value="KIL73731.1"/>
    <property type="molecule type" value="Genomic_DNA"/>
</dbReference>
<feature type="domain" description="HTH cro/C1-type" evidence="2">
    <location>
        <begin position="6"/>
        <end position="60"/>
    </location>
</feature>
<dbReference type="SMART" id="SM00530">
    <property type="entry name" value="HTH_XRE"/>
    <property type="match status" value="1"/>
</dbReference>
<evidence type="ECO:0000313" key="4">
    <source>
        <dbReference type="Proteomes" id="UP000031982"/>
    </source>
</evidence>
<organism evidence="3 4">
    <name type="scientific">Bacillus badius</name>
    <dbReference type="NCBI Taxonomy" id="1455"/>
    <lineage>
        <taxon>Bacteria</taxon>
        <taxon>Bacillati</taxon>
        <taxon>Bacillota</taxon>
        <taxon>Bacilli</taxon>
        <taxon>Bacillales</taxon>
        <taxon>Bacillaceae</taxon>
        <taxon>Pseudobacillus</taxon>
    </lineage>
</organism>
<evidence type="ECO:0000256" key="1">
    <source>
        <dbReference type="ARBA" id="ARBA00023125"/>
    </source>
</evidence>
<dbReference type="InterPro" id="IPR010982">
    <property type="entry name" value="Lambda_DNA-bd_dom_sf"/>
</dbReference>
<evidence type="ECO:0000259" key="2">
    <source>
        <dbReference type="PROSITE" id="PS50943"/>
    </source>
</evidence>
<sequence length="132" mass="15641">MLVDRLISLRKAKKYTQQEFAKRLGIPRSTYSNYEAGNREPDNSTLKLIAEKLETTTDYLLGRTDDPKPSEEEFNSLAEINRMVKEYGIESFGFFDIEQWKKLSREDVEEIRKHFEWVAHKAKERNESDFDD</sequence>
<dbReference type="Pfam" id="PF01381">
    <property type="entry name" value="HTH_3"/>
    <property type="match status" value="1"/>
</dbReference>